<reference evidence="2" key="1">
    <citation type="submission" date="2020-05" db="EMBL/GenBank/DDBJ databases">
        <authorList>
            <person name="Chiriac C."/>
            <person name="Salcher M."/>
            <person name="Ghai R."/>
            <person name="Kavagutti S V."/>
        </authorList>
    </citation>
    <scope>NUCLEOTIDE SEQUENCE</scope>
</reference>
<organism evidence="2">
    <name type="scientific">freshwater metagenome</name>
    <dbReference type="NCBI Taxonomy" id="449393"/>
    <lineage>
        <taxon>unclassified sequences</taxon>
        <taxon>metagenomes</taxon>
        <taxon>ecological metagenomes</taxon>
    </lineage>
</organism>
<keyword evidence="1" id="KW-1133">Transmembrane helix</keyword>
<feature type="transmembrane region" description="Helical" evidence="1">
    <location>
        <begin position="19"/>
        <end position="39"/>
    </location>
</feature>
<gene>
    <name evidence="2" type="ORF">UFOPK3773_01564</name>
</gene>
<keyword evidence="1" id="KW-0812">Transmembrane</keyword>
<evidence type="ECO:0000313" key="2">
    <source>
        <dbReference type="EMBL" id="CAB4953830.1"/>
    </source>
</evidence>
<proteinExistence type="predicted"/>
<sequence>MASAVVVSDDERSKIHASFFALACACVGMLGVGVGTLLSPGVGGALGWALHSLGWLLVAVAVVAHIEHLSNRLGRAAVVCGILAAVALALADAPFALNPDRVLETSWLNYYIVMWAVAPLLTAVSLTLVAMRKEKLMEQHIALGETGKFAVDDYETTVHASFLSLMSGALACLLAGIAQLMLINGAGSAAQLAWALFALASVFLAVAIISHIEHLSMSIGRAAVWLGAAAAVLNGLGCIPSFFELTNESTIGGKLTWIMWGITCLIATLALAIVAMRRRAQDSRAASA</sequence>
<protein>
    <submittedName>
        <fullName evidence="2">Unannotated protein</fullName>
    </submittedName>
</protein>
<feature type="transmembrane region" description="Helical" evidence="1">
    <location>
        <begin position="162"/>
        <end position="183"/>
    </location>
</feature>
<feature type="transmembrane region" description="Helical" evidence="1">
    <location>
        <begin position="76"/>
        <end position="97"/>
    </location>
</feature>
<feature type="transmembrane region" description="Helical" evidence="1">
    <location>
        <begin position="109"/>
        <end position="131"/>
    </location>
</feature>
<name>A0A6J7KCP3_9ZZZZ</name>
<keyword evidence="1" id="KW-0472">Membrane</keyword>
<feature type="transmembrane region" description="Helical" evidence="1">
    <location>
        <begin position="222"/>
        <end position="243"/>
    </location>
</feature>
<feature type="transmembrane region" description="Helical" evidence="1">
    <location>
        <begin position="255"/>
        <end position="275"/>
    </location>
</feature>
<feature type="transmembrane region" description="Helical" evidence="1">
    <location>
        <begin position="45"/>
        <end position="64"/>
    </location>
</feature>
<dbReference type="EMBL" id="CAFBNF010000195">
    <property type="protein sequence ID" value="CAB4953830.1"/>
    <property type="molecule type" value="Genomic_DNA"/>
</dbReference>
<accession>A0A6J7KCP3</accession>
<feature type="transmembrane region" description="Helical" evidence="1">
    <location>
        <begin position="189"/>
        <end position="210"/>
    </location>
</feature>
<evidence type="ECO:0000256" key="1">
    <source>
        <dbReference type="SAM" id="Phobius"/>
    </source>
</evidence>
<dbReference type="AlphaFoldDB" id="A0A6J7KCP3"/>